<evidence type="ECO:0000313" key="4">
    <source>
        <dbReference type="Proteomes" id="UP000507245"/>
    </source>
</evidence>
<reference evidence="4" key="1">
    <citation type="journal article" date="2020" name="Genome Biol.">
        <title>Gamete binning: chromosome-level and haplotype-resolved genome assembly enabled by high-throughput single-cell sequencing of gamete genomes.</title>
        <authorList>
            <person name="Campoy J.A."/>
            <person name="Sun H."/>
            <person name="Goel M."/>
            <person name="Jiao W.-B."/>
            <person name="Folz-Donahue K."/>
            <person name="Wang N."/>
            <person name="Rubio M."/>
            <person name="Liu C."/>
            <person name="Kukat C."/>
            <person name="Ruiz D."/>
            <person name="Huettel B."/>
            <person name="Schneeberger K."/>
        </authorList>
    </citation>
    <scope>NUCLEOTIDE SEQUENCE [LARGE SCALE GENOMIC DNA]</scope>
    <source>
        <strain evidence="4">cv. Rojo Pasion</strain>
    </source>
</reference>
<proteinExistence type="predicted"/>
<sequence length="83" mass="9680">MRETEPRNSIPVQLQPRCFRKCLKETEPGQKQRATEMQFLVGMVKWVSLNFDIVALEVVILCTAHDSEPELRHNEQNPKSKMN</sequence>
<dbReference type="AlphaFoldDB" id="A0A6J5TG09"/>
<protein>
    <submittedName>
        <fullName evidence="1">Uncharacterized protein</fullName>
    </submittedName>
</protein>
<evidence type="ECO:0000313" key="3">
    <source>
        <dbReference type="Proteomes" id="UP000507222"/>
    </source>
</evidence>
<accession>A0A6J5TG09</accession>
<dbReference type="EMBL" id="CAEKKB010000001">
    <property type="protein sequence ID" value="CAB4293437.1"/>
    <property type="molecule type" value="Genomic_DNA"/>
</dbReference>
<organism evidence="1 3">
    <name type="scientific">Prunus armeniaca</name>
    <name type="common">Apricot</name>
    <name type="synonym">Armeniaca vulgaris</name>
    <dbReference type="NCBI Taxonomy" id="36596"/>
    <lineage>
        <taxon>Eukaryota</taxon>
        <taxon>Viridiplantae</taxon>
        <taxon>Streptophyta</taxon>
        <taxon>Embryophyta</taxon>
        <taxon>Tracheophyta</taxon>
        <taxon>Spermatophyta</taxon>
        <taxon>Magnoliopsida</taxon>
        <taxon>eudicotyledons</taxon>
        <taxon>Gunneridae</taxon>
        <taxon>Pentapetalae</taxon>
        <taxon>rosids</taxon>
        <taxon>fabids</taxon>
        <taxon>Rosales</taxon>
        <taxon>Rosaceae</taxon>
        <taxon>Amygdaloideae</taxon>
        <taxon>Amygdaleae</taxon>
        <taxon>Prunus</taxon>
    </lineage>
</organism>
<dbReference type="Proteomes" id="UP000507245">
    <property type="component" value="Unassembled WGS sequence"/>
</dbReference>
<keyword evidence="4" id="KW-1185">Reference proteome</keyword>
<evidence type="ECO:0000313" key="1">
    <source>
        <dbReference type="EMBL" id="CAB4262861.1"/>
    </source>
</evidence>
<evidence type="ECO:0000313" key="2">
    <source>
        <dbReference type="EMBL" id="CAB4293437.1"/>
    </source>
</evidence>
<name>A0A6J5TG09_PRUAR</name>
<dbReference type="EMBL" id="CAEKDK010000001">
    <property type="protein sequence ID" value="CAB4262861.1"/>
    <property type="molecule type" value="Genomic_DNA"/>
</dbReference>
<reference evidence="1 3" key="2">
    <citation type="submission" date="2020-05" db="EMBL/GenBank/DDBJ databases">
        <authorList>
            <person name="Campoy J."/>
            <person name="Schneeberger K."/>
            <person name="Spophaly S."/>
        </authorList>
    </citation>
    <scope>NUCLEOTIDE SEQUENCE [LARGE SCALE GENOMIC DNA]</scope>
    <source>
        <strain evidence="1">PruArmRojPasFocal</strain>
    </source>
</reference>
<gene>
    <name evidence="1" type="ORF">CURHAP_LOCUS2296</name>
    <name evidence="2" type="ORF">ORAREDHAP_LOCUS2309</name>
</gene>
<dbReference type="Proteomes" id="UP000507222">
    <property type="component" value="Unassembled WGS sequence"/>
</dbReference>